<dbReference type="OrthoDB" id="852720at2"/>
<dbReference type="GeneID" id="24259034"/>
<dbReference type="Proteomes" id="UP000028181">
    <property type="component" value="Chromosome I"/>
</dbReference>
<dbReference type="eggNOG" id="COG2378">
    <property type="taxonomic scope" value="Bacteria"/>
</dbReference>
<dbReference type="KEGG" id="ngg:RG540_CH09560"/>
<accession>A0A068SMS1</accession>
<evidence type="ECO:0000313" key="1">
    <source>
        <dbReference type="EMBL" id="CDN47144.1"/>
    </source>
</evidence>
<keyword evidence="2" id="KW-1185">Reference proteome</keyword>
<dbReference type="EMBL" id="HG938353">
    <property type="protein sequence ID" value="CDN47144.1"/>
    <property type="molecule type" value="Genomic_DNA"/>
</dbReference>
<reference evidence="2" key="1">
    <citation type="journal article" date="2014" name="BMC Genomics">
        <title>Genome sequencing of two Neorhizobium galegae strains reveals a noeT gene responsible for the unusual acetylation of the nodulation factors.</title>
        <authorList>
            <person name="Osterman J."/>
            <person name="Marsh J."/>
            <person name="Laine P.K."/>
            <person name="Zeng Z."/>
            <person name="Alatalo E."/>
            <person name="Sullivan J.T."/>
            <person name="Young J.P."/>
            <person name="Thomas-Oates J."/>
            <person name="Paulin L."/>
            <person name="Lindstrom K."/>
        </authorList>
    </citation>
    <scope>NUCLEOTIDE SEQUENCE [LARGE SCALE GENOMIC DNA]</scope>
    <source>
        <strain evidence="2">HAMBI 540</strain>
    </source>
</reference>
<organism evidence="1 2">
    <name type="scientific">Neorhizobium galegae bv. orientalis str. HAMBI 540</name>
    <dbReference type="NCBI Taxonomy" id="1028800"/>
    <lineage>
        <taxon>Bacteria</taxon>
        <taxon>Pseudomonadati</taxon>
        <taxon>Pseudomonadota</taxon>
        <taxon>Alphaproteobacteria</taxon>
        <taxon>Hyphomicrobiales</taxon>
        <taxon>Rhizobiaceae</taxon>
        <taxon>Rhizobium/Agrobacterium group</taxon>
        <taxon>Neorhizobium</taxon>
    </lineage>
</organism>
<dbReference type="HOGENOM" id="CLU_152989_0_1_5"/>
<proteinExistence type="predicted"/>
<sequence length="97" mass="11050">MRKISYPNIIIGAIERRRIIELRYKDVRRRVRPHILGYVGEGALALSAWQVAGTGSGWRLFHVDDIGDLTETEAGFRSPARGYNPNDPAFSRIIERL</sequence>
<dbReference type="AlphaFoldDB" id="A0A068SMS1"/>
<gene>
    <name evidence="1" type="ORF">RG540_CH09560</name>
</gene>
<dbReference type="PATRIC" id="fig|1028800.3.peg.970"/>
<protein>
    <recommendedName>
        <fullName evidence="3">WYL domain-containing protein</fullName>
    </recommendedName>
</protein>
<dbReference type="RefSeq" id="WP_038585162.1">
    <property type="nucleotide sequence ID" value="NZ_HG938353.1"/>
</dbReference>
<name>A0A068SMS1_NEOGA</name>
<evidence type="ECO:0008006" key="3">
    <source>
        <dbReference type="Google" id="ProtNLM"/>
    </source>
</evidence>
<evidence type="ECO:0000313" key="2">
    <source>
        <dbReference type="Proteomes" id="UP000028181"/>
    </source>
</evidence>